<feature type="transmembrane region" description="Helical" evidence="1">
    <location>
        <begin position="518"/>
        <end position="545"/>
    </location>
</feature>
<dbReference type="EMBL" id="ADBJ01000031">
    <property type="protein sequence ID" value="EFA80420.1"/>
    <property type="molecule type" value="Genomic_DNA"/>
</dbReference>
<keyword evidence="1" id="KW-0812">Transmembrane</keyword>
<feature type="transmembrane region" description="Helical" evidence="1">
    <location>
        <begin position="366"/>
        <end position="386"/>
    </location>
</feature>
<organism evidence="2 3">
    <name type="scientific">Heterostelium pallidum (strain ATCC 26659 / Pp 5 / PN500)</name>
    <name type="common">Cellular slime mold</name>
    <name type="synonym">Polysphondylium pallidum</name>
    <dbReference type="NCBI Taxonomy" id="670386"/>
    <lineage>
        <taxon>Eukaryota</taxon>
        <taxon>Amoebozoa</taxon>
        <taxon>Evosea</taxon>
        <taxon>Eumycetozoa</taxon>
        <taxon>Dictyostelia</taxon>
        <taxon>Acytosteliales</taxon>
        <taxon>Acytosteliaceae</taxon>
        <taxon>Heterostelium</taxon>
    </lineage>
</organism>
<comment type="caution">
    <text evidence="2">The sequence shown here is derived from an EMBL/GenBank/DDBJ whole genome shotgun (WGS) entry which is preliminary data.</text>
</comment>
<protein>
    <submittedName>
        <fullName evidence="2">Uncharacterized protein</fullName>
    </submittedName>
</protein>
<keyword evidence="1" id="KW-0472">Membrane</keyword>
<keyword evidence="1" id="KW-1133">Transmembrane helix</keyword>
<accession>D3BET9</accession>
<dbReference type="GeneID" id="31362735"/>
<dbReference type="RefSeq" id="XP_020432540.1">
    <property type="nucleotide sequence ID" value="XM_020578092.1"/>
</dbReference>
<reference evidence="2 3" key="1">
    <citation type="journal article" date="2011" name="Genome Res.">
        <title>Phylogeny-wide analysis of social amoeba genomes highlights ancient origins for complex intercellular communication.</title>
        <authorList>
            <person name="Heidel A.J."/>
            <person name="Lawal H.M."/>
            <person name="Felder M."/>
            <person name="Schilde C."/>
            <person name="Helps N.R."/>
            <person name="Tunggal B."/>
            <person name="Rivero F."/>
            <person name="John U."/>
            <person name="Schleicher M."/>
            <person name="Eichinger L."/>
            <person name="Platzer M."/>
            <person name="Noegel A.A."/>
            <person name="Schaap P."/>
            <person name="Gloeckner G."/>
        </authorList>
    </citation>
    <scope>NUCLEOTIDE SEQUENCE [LARGE SCALE GENOMIC DNA]</scope>
    <source>
        <strain evidence="3">ATCC 26659 / Pp 5 / PN500</strain>
    </source>
</reference>
<sequence length="627" mass="70889">MTSFIQDYKTWRVNLMKTNGSGAGNTSYIPSLTPANFMLRSTFKVVDGVKQDVVKEESESYFARILLYHLSDDGLAVLKVSRPTLDDDISKILQSDSGFVAKITKYAKLWLLGSIFQQKSNDKSIPCEVKGDVVQAEFKQIQSDPLILSLKMRLAFLAICRKAPEFLPYAYQVDSLQLVSKVRTYLLDDTYKNNWVRSNFDRLKSKMNDNTAKDDEVFNELKTKLDILDPSYSLSNEITNTYYSSLLVLFGSISLKDTPATRLLFKRMTQDALQKIEANPKHEWYETVVWAKKQFQGNIASMANQISRAMMESLSGSQWRLGGASVDNILTLENARYIGKLQKIANASGVSLSREAYEKFKNNKNFFRMSSAIFLMCNAAGIYAAFRSWDKLTTVEKVLTWVNVGLSGVDVITSLVELFAPYKITDGILTKRNVFTWIGSKFKKLTPSRVTPYRAANLARNTSKWSKYMKPVKVLRAVSVVLIVVSMGFTIYDIVTAVNDQDWGMLTLSVAEFALELGLLIATVITAWTGPICLALTVALVVVGVMKMFWEDIKQFFVNTYNTIHDFFNDLFNGSPTGRYVRSVQSQYQLTTAEYLAKWKELNNVKPNSDADQLITAMMNMARANEK</sequence>
<proteinExistence type="predicted"/>
<evidence type="ECO:0000256" key="1">
    <source>
        <dbReference type="SAM" id="Phobius"/>
    </source>
</evidence>
<gene>
    <name evidence="2" type="ORF">PPL_07254</name>
</gene>
<name>D3BET9_HETP5</name>
<dbReference type="Proteomes" id="UP000001396">
    <property type="component" value="Unassembled WGS sequence"/>
</dbReference>
<evidence type="ECO:0000313" key="3">
    <source>
        <dbReference type="Proteomes" id="UP000001396"/>
    </source>
</evidence>
<keyword evidence="3" id="KW-1185">Reference proteome</keyword>
<evidence type="ECO:0000313" key="2">
    <source>
        <dbReference type="EMBL" id="EFA80420.1"/>
    </source>
</evidence>
<dbReference type="InParanoid" id="D3BET9"/>
<dbReference type="AlphaFoldDB" id="D3BET9"/>
<feature type="transmembrane region" description="Helical" evidence="1">
    <location>
        <begin position="474"/>
        <end position="498"/>
    </location>
</feature>
<feature type="transmembrane region" description="Helical" evidence="1">
    <location>
        <begin position="398"/>
        <end position="422"/>
    </location>
</feature>